<feature type="chain" id="PRO_5034036627" evidence="1">
    <location>
        <begin position="22"/>
        <end position="135"/>
    </location>
</feature>
<reference evidence="2" key="1">
    <citation type="submission" date="2021-05" db="EMBL/GenBank/DDBJ databases">
        <authorList>
            <person name="Alioto T."/>
            <person name="Alioto T."/>
            <person name="Gomez Garrido J."/>
        </authorList>
    </citation>
    <scope>NUCLEOTIDE SEQUENCE</scope>
</reference>
<name>A0A8D8BKS7_CULPI</name>
<dbReference type="EMBL" id="HBUE01080401">
    <property type="protein sequence ID" value="CAG6477287.1"/>
    <property type="molecule type" value="Transcribed_RNA"/>
</dbReference>
<proteinExistence type="predicted"/>
<evidence type="ECO:0000313" key="2">
    <source>
        <dbReference type="EMBL" id="CAG6477287.1"/>
    </source>
</evidence>
<sequence length="135" mass="14557">MSSAPITFLSAALLFVSFLMASSTSLIASAGSSPSSTIPLTLLFHRPGTPPVQVLTLIRPASFLRHISARGMEPMSEFLVEPSTPTFSNGAFLARKRWDCTHCDEVCRIAVVNNSVNQGSMSLFDSHRQGSEVDI</sequence>
<dbReference type="AlphaFoldDB" id="A0A8D8BKS7"/>
<keyword evidence="1" id="KW-0732">Signal</keyword>
<protein>
    <submittedName>
        <fullName evidence="2">(northern house mosquito) hypothetical protein</fullName>
    </submittedName>
</protein>
<accession>A0A8D8BKS7</accession>
<organism evidence="2">
    <name type="scientific">Culex pipiens</name>
    <name type="common">House mosquito</name>
    <dbReference type="NCBI Taxonomy" id="7175"/>
    <lineage>
        <taxon>Eukaryota</taxon>
        <taxon>Metazoa</taxon>
        <taxon>Ecdysozoa</taxon>
        <taxon>Arthropoda</taxon>
        <taxon>Hexapoda</taxon>
        <taxon>Insecta</taxon>
        <taxon>Pterygota</taxon>
        <taxon>Neoptera</taxon>
        <taxon>Endopterygota</taxon>
        <taxon>Diptera</taxon>
        <taxon>Nematocera</taxon>
        <taxon>Culicoidea</taxon>
        <taxon>Culicidae</taxon>
        <taxon>Culicinae</taxon>
        <taxon>Culicini</taxon>
        <taxon>Culex</taxon>
        <taxon>Culex</taxon>
    </lineage>
</organism>
<evidence type="ECO:0000256" key="1">
    <source>
        <dbReference type="SAM" id="SignalP"/>
    </source>
</evidence>
<feature type="signal peptide" evidence="1">
    <location>
        <begin position="1"/>
        <end position="21"/>
    </location>
</feature>